<accession>A0A9X9A166</accession>
<feature type="non-terminal residue" evidence="2">
    <location>
        <position position="116"/>
    </location>
</feature>
<dbReference type="InterPro" id="IPR001242">
    <property type="entry name" value="Condensation_dom"/>
</dbReference>
<dbReference type="AlphaFoldDB" id="A0A9X9A166"/>
<comment type="caution">
    <text evidence="2">The sequence shown here is derived from an EMBL/GenBank/DDBJ whole genome shotgun (WGS) entry which is preliminary data.</text>
</comment>
<name>A0A9X9A166_BACCE</name>
<feature type="non-terminal residue" evidence="2">
    <location>
        <position position="1"/>
    </location>
</feature>
<evidence type="ECO:0000259" key="1">
    <source>
        <dbReference type="Pfam" id="PF00668"/>
    </source>
</evidence>
<evidence type="ECO:0000313" key="2">
    <source>
        <dbReference type="EMBL" id="TKI86843.1"/>
    </source>
</evidence>
<dbReference type="Gene3D" id="3.30.559.30">
    <property type="entry name" value="Nonribosomal peptide synthetase, condensation domain"/>
    <property type="match status" value="1"/>
</dbReference>
<organism evidence="2 3">
    <name type="scientific">Bacillus cereus</name>
    <dbReference type="NCBI Taxonomy" id="1396"/>
    <lineage>
        <taxon>Bacteria</taxon>
        <taxon>Bacillati</taxon>
        <taxon>Bacillota</taxon>
        <taxon>Bacilli</taxon>
        <taxon>Bacillales</taxon>
        <taxon>Bacillaceae</taxon>
        <taxon>Bacillus</taxon>
        <taxon>Bacillus cereus group</taxon>
    </lineage>
</organism>
<sequence>LSNVNIKLKEELSEKILKLANGSDLQLHMILTAGLTLLLNKYTRLQDICIGTPVLKQDSDTNLINTLLVLRHGLEEHMTFRQILQHVSTVMVNALEHQNFPLESLQPVLSNYLPEG</sequence>
<reference evidence="2 3" key="1">
    <citation type="journal article" date="2019" name="Environ. Microbiol.">
        <title>An active ?-lactamase is a part of an orchestrated cell wall stress resistance network of Bacillus subtilis and related rhizosphere species.</title>
        <authorList>
            <person name="Bucher T."/>
            <person name="Keren-Paz A."/>
            <person name="Hausser J."/>
            <person name="Olender T."/>
            <person name="Cytryn E."/>
            <person name="Kolodkin-Gal I."/>
        </authorList>
    </citation>
    <scope>NUCLEOTIDE SEQUENCE [LARGE SCALE GENOMIC DNA]</scope>
    <source>
        <strain evidence="2 3">I32</strain>
    </source>
</reference>
<feature type="domain" description="Condensation" evidence="1">
    <location>
        <begin position="4"/>
        <end position="107"/>
    </location>
</feature>
<evidence type="ECO:0000313" key="3">
    <source>
        <dbReference type="Proteomes" id="UP000308444"/>
    </source>
</evidence>
<dbReference type="GO" id="GO:0003824">
    <property type="term" value="F:catalytic activity"/>
    <property type="evidence" value="ECO:0007669"/>
    <property type="project" value="InterPro"/>
</dbReference>
<gene>
    <name evidence="2" type="ORF">FC695_39175</name>
</gene>
<proteinExistence type="predicted"/>
<dbReference type="Proteomes" id="UP000308444">
    <property type="component" value="Unassembled WGS sequence"/>
</dbReference>
<dbReference type="EMBL" id="SZOH01004299">
    <property type="protein sequence ID" value="TKI86843.1"/>
    <property type="molecule type" value="Genomic_DNA"/>
</dbReference>
<protein>
    <recommendedName>
        <fullName evidence="1">Condensation domain-containing protein</fullName>
    </recommendedName>
</protein>
<dbReference type="Pfam" id="PF00668">
    <property type="entry name" value="Condensation"/>
    <property type="match status" value="1"/>
</dbReference>
<dbReference type="SUPFAM" id="SSF52777">
    <property type="entry name" value="CoA-dependent acyltransferases"/>
    <property type="match status" value="1"/>
</dbReference>